<accession>A0ACC0JS52</accession>
<dbReference type="EMBL" id="CM046126">
    <property type="protein sequence ID" value="KAI8427011.1"/>
    <property type="molecule type" value="Genomic_DNA"/>
</dbReference>
<organism evidence="1 2">
    <name type="scientific">Choristoneura fumiferana</name>
    <name type="common">Spruce budworm moth</name>
    <name type="synonym">Archips fumiferana</name>
    <dbReference type="NCBI Taxonomy" id="7141"/>
    <lineage>
        <taxon>Eukaryota</taxon>
        <taxon>Metazoa</taxon>
        <taxon>Ecdysozoa</taxon>
        <taxon>Arthropoda</taxon>
        <taxon>Hexapoda</taxon>
        <taxon>Insecta</taxon>
        <taxon>Pterygota</taxon>
        <taxon>Neoptera</taxon>
        <taxon>Endopterygota</taxon>
        <taxon>Lepidoptera</taxon>
        <taxon>Glossata</taxon>
        <taxon>Ditrysia</taxon>
        <taxon>Tortricoidea</taxon>
        <taxon>Tortricidae</taxon>
        <taxon>Tortricinae</taxon>
        <taxon>Choristoneura</taxon>
    </lineage>
</organism>
<sequence>MSSGAVENKQEPAHIAGVDVDASTGVDGSECELSCDSGLESKSSCLIEAVVAPDTTLSPSKSVESGIKLDIKMDSADVQGNETPPSLSHSSASSPGANTSENFSNLDDFLSSHIEVTNDEDKAINLNITDTSNNNDNAIVVMLNQSETSSNDSVDQPDTYLEANKSLATSTVSLHEATNTNITICKSPYSRSAENISIDIKTDQSIVDKDTILSQFKSQKNKVSATQVITPDSQTTLDVRYPRIPKEILSQDIGSIVKNVHGIFSSVSGSLKSAYTYRTGQMPYMKTVKPMTNGKLMKDIFEDEQNDEKVNNGIDALKAEPNVNESEIIDENKPILNVEESNVKGDVLRLQIESLERVLGEQRRENSVLRERVKQQADELQERDQTFKELEVKMDMMSKRVEQAEREKDAAVMRYASVECSAIEARRAADVAAKAEKAAVAEAELLNNKIKAAREDKQRICQLYDDKCHELQNCDRELLKVREDVKELEGRLKWTQSKLRMEMDAYKDSAERVEKLTAQVSELEAARDAAAANATDSLRAKQLESELKESQAALILCRHEREDLGRRLAAVTLQSDASRAAKDAASAALAALTAEVVLIIRSIWPTLPWSRREEPGAKRLATAGGPGPAEWSSVPRSKGALGRQDEQPGQVFHAGTIRVLDEPGRMCSTPEVKAVRA</sequence>
<keyword evidence="2" id="KW-1185">Reference proteome</keyword>
<proteinExistence type="predicted"/>
<dbReference type="Proteomes" id="UP001064048">
    <property type="component" value="Chromosome 26"/>
</dbReference>
<evidence type="ECO:0000313" key="1">
    <source>
        <dbReference type="EMBL" id="KAI8427011.1"/>
    </source>
</evidence>
<comment type="caution">
    <text evidence="1">The sequence shown here is derived from an EMBL/GenBank/DDBJ whole genome shotgun (WGS) entry which is preliminary data.</text>
</comment>
<protein>
    <submittedName>
        <fullName evidence="1">Uncharacterized protein</fullName>
    </submittedName>
</protein>
<name>A0ACC0JS52_CHOFU</name>
<evidence type="ECO:0000313" key="2">
    <source>
        <dbReference type="Proteomes" id="UP001064048"/>
    </source>
</evidence>
<gene>
    <name evidence="1" type="ORF">MSG28_014656</name>
</gene>
<reference evidence="1 2" key="1">
    <citation type="journal article" date="2022" name="Genome Biol. Evol.">
        <title>The Spruce Budworm Genome: Reconstructing the Evolutionary History of Antifreeze Proteins.</title>
        <authorList>
            <person name="Beliveau C."/>
            <person name="Gagne P."/>
            <person name="Picq S."/>
            <person name="Vernygora O."/>
            <person name="Keeling C.I."/>
            <person name="Pinkney K."/>
            <person name="Doucet D."/>
            <person name="Wen F."/>
            <person name="Johnston J.S."/>
            <person name="Maaroufi H."/>
            <person name="Boyle B."/>
            <person name="Laroche J."/>
            <person name="Dewar K."/>
            <person name="Juretic N."/>
            <person name="Blackburn G."/>
            <person name="Nisole A."/>
            <person name="Brunet B."/>
            <person name="Brandao M."/>
            <person name="Lumley L."/>
            <person name="Duan J."/>
            <person name="Quan G."/>
            <person name="Lucarotti C.J."/>
            <person name="Roe A.D."/>
            <person name="Sperling F.A.H."/>
            <person name="Levesque R.C."/>
            <person name="Cusson M."/>
        </authorList>
    </citation>
    <scope>NUCLEOTIDE SEQUENCE [LARGE SCALE GENOMIC DNA]</scope>
    <source>
        <strain evidence="1">Glfc:IPQL:Cfum</strain>
    </source>
</reference>